<protein>
    <submittedName>
        <fullName evidence="3">IS1634 family transposase</fullName>
    </submittedName>
</protein>
<dbReference type="OrthoDB" id="467786at2"/>
<organism evidence="3 4">
    <name type="scientific">Okeania hirsuta</name>
    <dbReference type="NCBI Taxonomy" id="1458930"/>
    <lineage>
        <taxon>Bacteria</taxon>
        <taxon>Bacillati</taxon>
        <taxon>Cyanobacteriota</taxon>
        <taxon>Cyanophyceae</taxon>
        <taxon>Oscillatoriophycideae</taxon>
        <taxon>Oscillatoriales</taxon>
        <taxon>Microcoleaceae</taxon>
        <taxon>Okeania</taxon>
    </lineage>
</organism>
<evidence type="ECO:0000313" key="3">
    <source>
        <dbReference type="EMBL" id="RQH44254.1"/>
    </source>
</evidence>
<sequence>MCERQFFEDKAVEKLLGTGIKCEYLNDDTLGRVMDDIYQLGLTNLFIEIGLLVIKKFNIETKYTHLDSTSFHLHGEYEHIETTENHQKIPILMTKGYSRDHRPDLKQCILVYIVSGHSGIPLFMRTADGNESDQAVFGQILAWVKKQIKLDSIIVCDSALYSQNNIQLISN</sequence>
<name>A0A3N6NVN2_9CYAN</name>
<dbReference type="Pfam" id="PF14104">
    <property type="entry name" value="DUF4277"/>
    <property type="match status" value="1"/>
</dbReference>
<dbReference type="PANTHER" id="PTHR34614:SF2">
    <property type="entry name" value="TRANSPOSASE IS4-LIKE DOMAIN-CONTAINING PROTEIN"/>
    <property type="match status" value="1"/>
</dbReference>
<feature type="domain" description="DUF4277" evidence="1">
    <location>
        <begin position="4"/>
        <end position="49"/>
    </location>
</feature>
<dbReference type="EMBL" id="RCBY01000088">
    <property type="protein sequence ID" value="RQH40785.1"/>
    <property type="molecule type" value="Genomic_DNA"/>
</dbReference>
<accession>A0A3N6NVN2</accession>
<dbReference type="NCBIfam" id="NF033559">
    <property type="entry name" value="transpos_IS1634"/>
    <property type="match status" value="1"/>
</dbReference>
<dbReference type="InterPro" id="IPR025457">
    <property type="entry name" value="DUF4277"/>
</dbReference>
<keyword evidence="4" id="KW-1185">Reference proteome</keyword>
<dbReference type="PANTHER" id="PTHR34614">
    <property type="match status" value="1"/>
</dbReference>
<dbReference type="InterPro" id="IPR047654">
    <property type="entry name" value="IS1634_transpos"/>
</dbReference>
<dbReference type="Proteomes" id="UP000269154">
    <property type="component" value="Unassembled WGS sequence"/>
</dbReference>
<proteinExistence type="predicted"/>
<evidence type="ECO:0000313" key="4">
    <source>
        <dbReference type="Proteomes" id="UP000269154"/>
    </source>
</evidence>
<comment type="caution">
    <text evidence="3">The sequence shown here is derived from an EMBL/GenBank/DDBJ whole genome shotgun (WGS) entry which is preliminary data.</text>
</comment>
<gene>
    <name evidence="3" type="ORF">D5R40_11890</name>
    <name evidence="2" type="ORF">D5R40_16270</name>
</gene>
<evidence type="ECO:0000259" key="1">
    <source>
        <dbReference type="Pfam" id="PF14104"/>
    </source>
</evidence>
<reference evidence="3 4" key="1">
    <citation type="journal article" date="2018" name="ACS Chem. Biol.">
        <title>Ketoreductase domain dysfunction expands chemodiversity: malyngamide biosynthesis in the cyanobacterium Okeania hirsuta.</title>
        <authorList>
            <person name="Moss N.A."/>
            <person name="Leao T."/>
            <person name="Rankin M."/>
            <person name="McCullough T.M."/>
            <person name="Qu P."/>
            <person name="Korobeynikov A."/>
            <person name="Smith J.L."/>
            <person name="Gerwick L."/>
            <person name="Gerwick W.H."/>
        </authorList>
    </citation>
    <scope>NUCLEOTIDE SEQUENCE [LARGE SCALE GENOMIC DNA]</scope>
    <source>
        <strain evidence="3 4">PAB10Feb10-1</strain>
    </source>
</reference>
<dbReference type="AlphaFoldDB" id="A0A3N6NVN2"/>
<evidence type="ECO:0000313" key="2">
    <source>
        <dbReference type="EMBL" id="RQH40785.1"/>
    </source>
</evidence>
<dbReference type="EMBL" id="RCBY01000054">
    <property type="protein sequence ID" value="RQH44254.1"/>
    <property type="molecule type" value="Genomic_DNA"/>
</dbReference>